<name>A0ABN7PEF7_TIMPD</name>
<protein>
    <submittedName>
        <fullName evidence="1">Uncharacterized protein</fullName>
    </submittedName>
</protein>
<proteinExistence type="predicted"/>
<comment type="caution">
    <text evidence="1">The sequence shown here is derived from an EMBL/GenBank/DDBJ whole genome shotgun (WGS) entry which is preliminary data.</text>
</comment>
<evidence type="ECO:0000313" key="2">
    <source>
        <dbReference type="Proteomes" id="UP001153148"/>
    </source>
</evidence>
<evidence type="ECO:0000313" key="1">
    <source>
        <dbReference type="EMBL" id="CAG2064539.1"/>
    </source>
</evidence>
<reference evidence="1" key="1">
    <citation type="submission" date="2021-03" db="EMBL/GenBank/DDBJ databases">
        <authorList>
            <person name="Tran Van P."/>
        </authorList>
    </citation>
    <scope>NUCLEOTIDE SEQUENCE</scope>
</reference>
<accession>A0ABN7PEF7</accession>
<feature type="non-terminal residue" evidence="1">
    <location>
        <position position="96"/>
    </location>
</feature>
<gene>
    <name evidence="1" type="ORF">TPAB3V08_LOCUS11485</name>
</gene>
<keyword evidence="2" id="KW-1185">Reference proteome</keyword>
<organism evidence="1 2">
    <name type="scientific">Timema podura</name>
    <name type="common">Walking stick</name>
    <dbReference type="NCBI Taxonomy" id="61482"/>
    <lineage>
        <taxon>Eukaryota</taxon>
        <taxon>Metazoa</taxon>
        <taxon>Ecdysozoa</taxon>
        <taxon>Arthropoda</taxon>
        <taxon>Hexapoda</taxon>
        <taxon>Insecta</taxon>
        <taxon>Pterygota</taxon>
        <taxon>Neoptera</taxon>
        <taxon>Polyneoptera</taxon>
        <taxon>Phasmatodea</taxon>
        <taxon>Timematodea</taxon>
        <taxon>Timematoidea</taxon>
        <taxon>Timematidae</taxon>
        <taxon>Timema</taxon>
    </lineage>
</organism>
<dbReference type="EMBL" id="CAJPIN010034954">
    <property type="protein sequence ID" value="CAG2064539.1"/>
    <property type="molecule type" value="Genomic_DNA"/>
</dbReference>
<dbReference type="Proteomes" id="UP001153148">
    <property type="component" value="Unassembled WGS sequence"/>
</dbReference>
<sequence>MVRSQKVVDQPEEWDTFVLALGHITPVLSTMDYYRRLQDKGYARPSYWFEVGSEPLLPLTFGQLIEWAAEEYADSEAMVSIYEKVRWTFKEAKEKV</sequence>